<evidence type="ECO:0000256" key="2">
    <source>
        <dbReference type="SAM" id="Phobius"/>
    </source>
</evidence>
<sequence length="1833" mass="198421">MCDIWQVYFYADPGSNTGYTLYHTGSDAATCFSAVTNYTSAADVDSTWTLSMTGVPSSSAGATLDWSLTGPDLVCNDVGCFLQFCGFAVDTYTLTGSISVFGVAAQQTSGLLYVINAPPPPHFRPAFTPRRLMPPPPPYHAPSPPPPPPADVYEVAATILLSKVEMSDMDNDEFATNMTTYFAADLMNMLEIFYSAGSVVASVTLQFAGTDYTSALNYYTSLSDQHDPPQLRYVSEGDLPPLQVVTELEYEEEDEAVGLALEVDVMPPVMILLGAPYVEVLVRETYIDAGAMAEDLRDGFVPVTVLGLLELSTIEATLPGAPLILQYTAMDHAGNLAVAVQREVTVVSPCTAPSYVCEEPITEYLCATCDEGLDGNVTCVCLAFLSSSYSISTYDVTEYAPAEDVTPPVIAMLPGDGVLALTTGGAWVYVHRVLLGSGPFEDPGATAWDNVQGDLTASITRVVDAAGNEAVVVRRRVYVYNPCGEVEVPCEDGGCSVSGLCVSLDFRATQELPVAAPPEIRLVGPAHIVLDPGSSYALCTLSTPLAAMCDHGAFSNNPLGDGDLTSMVMVCSSRVASVGLAGCSLEDVQAGEHVINFTVTSSSGMTSSVLRTVVVRETCARGEALCQDDVACSESGVCLGELGGVSTDFQTVDAPPTLTLVETAAAGSVVAVKQGHSYLPCATSELAESEGEVCDPGVTATDPEDGDLTAAVLACPPQSCLTGGSGNCQGHEYAVKGLQGCLNTSAAVGSLIEVEFLVFDNAIPPNQAFVTRTIDIIFPCERWEWLCDDGACSSIECGLRDQFLAIHVDPIPGYPWSLGTFWTPSSDSTIAQRRLHADEENGTLTNETPMAPPENETRADQIDGILDGLSRRHGELSAALAALTQQVAYPWMLPKQAEMSWEEGYSQQVDNVKLLTASMAELQANADSLITAAKNVASAAGDSVTALETAASATASGIDLSYATNLPDSADFMVDLLRQSPPPPTTIEAEVDECLLDHEQSVRTFTFTVSSEAITAIITAAPSRRLATVPSPAPLPLPPTRVREVDALLGSRMSASLAAEEVEAAPRRLLARGGGGGGKKSKSDKKETTGSGEALPALEAHAESGAVYLLGRDPILRYLGLEGSNRLIGGILVHAKRRKAVAPSQCTERFQNLNGRCLGEMTESRYGTDQAFNIYSSLYSDVDMGKYYDLSPESEYLSKPARSPMPFVARAEALNRAHGGRWRWFGSVFPSPAESLRYPVMVGNRIDQAHAAEMIVFLKDGGYQSDVDNVVEVGAEMIVYNDAEGVLMLCTLKWEMTSGSWKSFVHTKPMKLHEMVYWPWEGSSPKENMRCLVDWAVCLMTAYLLCKEFHKFAALVIAQSGQIVSRATRGGENGGAGIRPSMQRWKALWESKYWTMQVSEHDNEEDLSDGTLSGVKLIIMTQFLSVVFYVYLTGYLVANLRLEAGAGTLDNTYAEAHYTMPAKLSDTNSTAEVQPRWALPDDDAGLEAYVQMLGNTDRIAAVITISHLLRALPLVYLIVMLQQQFDFQKKVSLLSNTVKACAADMLNMILIILLYASIFGALTLTCFVDQIATSEDMEMEDVPMMMGMFAFLGDYGLCKTLLDSMLRLEMNAYTMILIISFVAFSLLLLMFTLGQFAMAIIGDAFTDEKEKAANFPTILNNVELIPMRMLRERLRPELFGADRHWPKVHIIRTAVLSLTKKQDKEKAFIVAQKQEAAIQQAKNAEDESRRSLVGMGSARNSAILGKDGFKWDRELVMMLHRRNLTLHEVDTAAFQAMQNEYLELRGEKQSEMALKQMQQDLLDNAQTQQEQMAQAISRQMQLCLRLEALGYSS</sequence>
<keyword evidence="2" id="KW-0472">Membrane</keyword>
<evidence type="ECO:0000256" key="1">
    <source>
        <dbReference type="SAM" id="MobiDB-lite"/>
    </source>
</evidence>
<evidence type="ECO:0000313" key="3">
    <source>
        <dbReference type="EMBL" id="KAK3239186.1"/>
    </source>
</evidence>
<dbReference type="EMBL" id="LGRX02034000">
    <property type="protein sequence ID" value="KAK3239186.1"/>
    <property type="molecule type" value="Genomic_DNA"/>
</dbReference>
<organism evidence="3 4">
    <name type="scientific">Cymbomonas tetramitiformis</name>
    <dbReference type="NCBI Taxonomy" id="36881"/>
    <lineage>
        <taxon>Eukaryota</taxon>
        <taxon>Viridiplantae</taxon>
        <taxon>Chlorophyta</taxon>
        <taxon>Pyramimonadophyceae</taxon>
        <taxon>Pyramimonadales</taxon>
        <taxon>Pyramimonadaceae</taxon>
        <taxon>Cymbomonas</taxon>
    </lineage>
</organism>
<accession>A0AAE0BM90</accession>
<name>A0AAE0BM90_9CHLO</name>
<feature type="transmembrane region" description="Helical" evidence="2">
    <location>
        <begin position="1614"/>
        <end position="1641"/>
    </location>
</feature>
<feature type="region of interest" description="Disordered" evidence="1">
    <location>
        <begin position="1068"/>
        <end position="1095"/>
    </location>
</feature>
<reference evidence="3 4" key="1">
    <citation type="journal article" date="2015" name="Genome Biol. Evol.">
        <title>Comparative Genomics of a Bacterivorous Green Alga Reveals Evolutionary Causalities and Consequences of Phago-Mixotrophic Mode of Nutrition.</title>
        <authorList>
            <person name="Burns J.A."/>
            <person name="Paasch A."/>
            <person name="Narechania A."/>
            <person name="Kim E."/>
        </authorList>
    </citation>
    <scope>NUCLEOTIDE SEQUENCE [LARGE SCALE GENOMIC DNA]</scope>
    <source>
        <strain evidence="3 4">PLY_AMNH</strain>
    </source>
</reference>
<comment type="caution">
    <text evidence="3">The sequence shown here is derived from an EMBL/GenBank/DDBJ whole genome shotgun (WGS) entry which is preliminary data.</text>
</comment>
<dbReference type="Proteomes" id="UP001190700">
    <property type="component" value="Unassembled WGS sequence"/>
</dbReference>
<evidence type="ECO:0008006" key="5">
    <source>
        <dbReference type="Google" id="ProtNLM"/>
    </source>
</evidence>
<feature type="transmembrane region" description="Helical" evidence="2">
    <location>
        <begin position="1499"/>
        <end position="1519"/>
    </location>
</feature>
<evidence type="ECO:0000313" key="4">
    <source>
        <dbReference type="Proteomes" id="UP001190700"/>
    </source>
</evidence>
<keyword evidence="2" id="KW-1133">Transmembrane helix</keyword>
<keyword evidence="2" id="KW-0812">Transmembrane</keyword>
<gene>
    <name evidence="3" type="ORF">CYMTET_50871</name>
</gene>
<keyword evidence="4" id="KW-1185">Reference proteome</keyword>
<feature type="transmembrane region" description="Helical" evidence="2">
    <location>
        <begin position="1540"/>
        <end position="1562"/>
    </location>
</feature>
<proteinExistence type="predicted"/>
<protein>
    <recommendedName>
        <fullName evidence="5">Polycystin cation channel PKD1/PKD2 domain-containing protein</fullName>
    </recommendedName>
</protein>